<evidence type="ECO:0000256" key="2">
    <source>
        <dbReference type="ARBA" id="ARBA00023015"/>
    </source>
</evidence>
<dbReference type="InterPro" id="IPR011598">
    <property type="entry name" value="bHLH_dom"/>
</dbReference>
<comment type="subcellular location">
    <subcellularLocation>
        <location evidence="1">Nucleus</location>
    </subcellularLocation>
</comment>
<evidence type="ECO:0000259" key="7">
    <source>
        <dbReference type="PROSITE" id="PS50888"/>
    </source>
</evidence>
<dbReference type="InterPro" id="IPR050370">
    <property type="entry name" value="HES_HEY"/>
</dbReference>
<dbReference type="GO" id="GO:0046983">
    <property type="term" value="F:protein dimerization activity"/>
    <property type="evidence" value="ECO:0007669"/>
    <property type="project" value="InterPro"/>
</dbReference>
<feature type="compositionally biased region" description="Low complexity" evidence="6">
    <location>
        <begin position="361"/>
        <end position="371"/>
    </location>
</feature>
<dbReference type="PANTHER" id="PTHR10985">
    <property type="entry name" value="BASIC HELIX-LOOP-HELIX TRANSCRIPTION FACTOR, HES-RELATED"/>
    <property type="match status" value="1"/>
</dbReference>
<dbReference type="Pfam" id="PF07527">
    <property type="entry name" value="Hairy_orange"/>
    <property type="match status" value="1"/>
</dbReference>
<dbReference type="PROSITE" id="PS50888">
    <property type="entry name" value="BHLH"/>
    <property type="match status" value="1"/>
</dbReference>
<feature type="domain" description="Orange" evidence="8">
    <location>
        <begin position="198"/>
        <end position="233"/>
    </location>
</feature>
<evidence type="ECO:0000313" key="9">
    <source>
        <dbReference type="EMBL" id="CAB3359566.1"/>
    </source>
</evidence>
<dbReference type="OrthoDB" id="6371181at2759"/>
<keyword evidence="3" id="KW-0238">DNA-binding</keyword>
<keyword evidence="10" id="KW-1185">Reference proteome</keyword>
<evidence type="ECO:0000259" key="8">
    <source>
        <dbReference type="PROSITE" id="PS51054"/>
    </source>
</evidence>
<dbReference type="SMART" id="SM00511">
    <property type="entry name" value="ORANGE"/>
    <property type="match status" value="1"/>
</dbReference>
<reference evidence="9 10" key="1">
    <citation type="submission" date="2020-04" db="EMBL/GenBank/DDBJ databases">
        <authorList>
            <person name="Alioto T."/>
            <person name="Alioto T."/>
            <person name="Gomez Garrido J."/>
        </authorList>
    </citation>
    <scope>NUCLEOTIDE SEQUENCE [LARGE SCALE GENOMIC DNA]</scope>
</reference>
<dbReference type="SUPFAM" id="SSF158457">
    <property type="entry name" value="Orange domain-like"/>
    <property type="match status" value="1"/>
</dbReference>
<feature type="region of interest" description="Disordered" evidence="6">
    <location>
        <begin position="250"/>
        <end position="296"/>
    </location>
</feature>
<proteinExistence type="predicted"/>
<dbReference type="FunFam" id="4.10.280.10:FF:000079">
    <property type="entry name" value="CLUMA_CG001539, isoform A"/>
    <property type="match status" value="1"/>
</dbReference>
<dbReference type="EMBL" id="CADEPI010000001">
    <property type="protein sequence ID" value="CAB3359566.1"/>
    <property type="molecule type" value="Genomic_DNA"/>
</dbReference>
<evidence type="ECO:0000256" key="1">
    <source>
        <dbReference type="ARBA" id="ARBA00004123"/>
    </source>
</evidence>
<feature type="domain" description="BHLH" evidence="7">
    <location>
        <begin position="108"/>
        <end position="163"/>
    </location>
</feature>
<dbReference type="CDD" id="cd11440">
    <property type="entry name" value="bHLH-O_Cwo_like"/>
    <property type="match status" value="1"/>
</dbReference>
<comment type="caution">
    <text evidence="9">The sequence shown here is derived from an EMBL/GenBank/DDBJ whole genome shotgun (WGS) entry which is preliminary data.</text>
</comment>
<feature type="region of interest" description="Disordered" evidence="6">
    <location>
        <begin position="315"/>
        <end position="382"/>
    </location>
</feature>
<evidence type="ECO:0008006" key="11">
    <source>
        <dbReference type="Google" id="ProtNLM"/>
    </source>
</evidence>
<dbReference type="InterPro" id="IPR003650">
    <property type="entry name" value="Orange_dom"/>
</dbReference>
<sequence length="564" mass="60434">MDRKGFWEQEQQHPPAARIAAAANNNLSLAPAAAAAARQTGSPQIKFEAGSTGSGIEAISGSASGKHLICNDDQQSIFRYCEGNLNFATVSAGDDDELNYQKKKALSRDPMSHRIIEKRRRDRMNNCLADLSRLIPAEYLKKGRGRVEKTEIIEMAIKHMKYLQAHACNHAGQESCEHAGQETQAQGQLDATPAAEHYRLGYQECLTETMHFLVEIDGYYSHDALCEQLLNHLQKHCEKIVKGDRLNFSRPMRSETSSSSSRCYSGYSGGPSSTSSGSDSGGNGHNSSSKENVACNSEWRRQSDMEEMASPMLMQTGLVLPPPPPPAISEQAESPSQTSDAGSDAATNCSSSSQLREMLTGAASAGAAPSGHQRRHSESAARVADSVAAGLYKFKNNIKQRFTAEHHHDECKRRRLLSTGADGGVPSGAPASVVVKLRGGGGGGDSGVDSPPTNLIVKQQSPSPSPMDASTPPEVATPPPVPFGVPVFALHSKGAFYIPLTVDNELLAPYMSGFSENGHVLHPVTISVNFCGLAAAPQQQASPMVPWRGEPAGFLPKWSVCDRT</sequence>
<feature type="compositionally biased region" description="Polar residues" evidence="6">
    <location>
        <begin position="451"/>
        <end position="462"/>
    </location>
</feature>
<feature type="compositionally biased region" description="Low complexity" evidence="6">
    <location>
        <begin position="254"/>
        <end position="278"/>
    </location>
</feature>
<keyword evidence="4" id="KW-0804">Transcription</keyword>
<dbReference type="Pfam" id="PF00010">
    <property type="entry name" value="HLH"/>
    <property type="match status" value="1"/>
</dbReference>
<dbReference type="Proteomes" id="UP000494165">
    <property type="component" value="Unassembled WGS sequence"/>
</dbReference>
<dbReference type="SMART" id="SM00353">
    <property type="entry name" value="HLH"/>
    <property type="match status" value="1"/>
</dbReference>
<evidence type="ECO:0000256" key="4">
    <source>
        <dbReference type="ARBA" id="ARBA00023163"/>
    </source>
</evidence>
<evidence type="ECO:0000256" key="6">
    <source>
        <dbReference type="SAM" id="MobiDB-lite"/>
    </source>
</evidence>
<name>A0A8S1BVG7_9INSE</name>
<dbReference type="GO" id="GO:0005634">
    <property type="term" value="C:nucleus"/>
    <property type="evidence" value="ECO:0007669"/>
    <property type="project" value="UniProtKB-SubCell"/>
</dbReference>
<evidence type="ECO:0000256" key="5">
    <source>
        <dbReference type="ARBA" id="ARBA00023242"/>
    </source>
</evidence>
<dbReference type="PROSITE" id="PS51054">
    <property type="entry name" value="ORANGE"/>
    <property type="match status" value="1"/>
</dbReference>
<feature type="region of interest" description="Disordered" evidence="6">
    <location>
        <begin position="418"/>
        <end position="475"/>
    </location>
</feature>
<protein>
    <recommendedName>
        <fullName evidence="11">BHLH domain-containing protein</fullName>
    </recommendedName>
</protein>
<dbReference type="AlphaFoldDB" id="A0A8S1BVG7"/>
<keyword evidence="5" id="KW-0539">Nucleus</keyword>
<keyword evidence="2" id="KW-0805">Transcription regulation</keyword>
<evidence type="ECO:0000313" key="10">
    <source>
        <dbReference type="Proteomes" id="UP000494165"/>
    </source>
</evidence>
<dbReference type="GO" id="GO:0003677">
    <property type="term" value="F:DNA binding"/>
    <property type="evidence" value="ECO:0007669"/>
    <property type="project" value="UniProtKB-KW"/>
</dbReference>
<evidence type="ECO:0000256" key="3">
    <source>
        <dbReference type="ARBA" id="ARBA00023125"/>
    </source>
</evidence>
<gene>
    <name evidence="9" type="ORF">CLODIP_2_CD05389</name>
</gene>
<organism evidence="9 10">
    <name type="scientific">Cloeon dipterum</name>
    <dbReference type="NCBI Taxonomy" id="197152"/>
    <lineage>
        <taxon>Eukaryota</taxon>
        <taxon>Metazoa</taxon>
        <taxon>Ecdysozoa</taxon>
        <taxon>Arthropoda</taxon>
        <taxon>Hexapoda</taxon>
        <taxon>Insecta</taxon>
        <taxon>Pterygota</taxon>
        <taxon>Palaeoptera</taxon>
        <taxon>Ephemeroptera</taxon>
        <taxon>Pisciforma</taxon>
        <taxon>Baetidae</taxon>
        <taxon>Cloeon</taxon>
    </lineage>
</organism>
<dbReference type="InterPro" id="IPR036638">
    <property type="entry name" value="HLH_DNA-bd_sf"/>
</dbReference>
<dbReference type="SUPFAM" id="SSF47459">
    <property type="entry name" value="HLH, helix-loop-helix DNA-binding domain"/>
    <property type="match status" value="1"/>
</dbReference>
<feature type="compositionally biased region" description="Polar residues" evidence="6">
    <location>
        <begin position="331"/>
        <end position="355"/>
    </location>
</feature>
<dbReference type="Gene3D" id="6.10.250.980">
    <property type="match status" value="1"/>
</dbReference>
<accession>A0A8S1BVG7</accession>
<dbReference type="Gene3D" id="4.10.280.10">
    <property type="entry name" value="Helix-loop-helix DNA-binding domain"/>
    <property type="match status" value="1"/>
</dbReference>
<dbReference type="GO" id="GO:0006355">
    <property type="term" value="P:regulation of DNA-templated transcription"/>
    <property type="evidence" value="ECO:0007669"/>
    <property type="project" value="InterPro"/>
</dbReference>